<evidence type="ECO:0000313" key="4">
    <source>
        <dbReference type="Proteomes" id="UP000694501"/>
    </source>
</evidence>
<dbReference type="Proteomes" id="UP000694501">
    <property type="component" value="Unassembled WGS sequence"/>
</dbReference>
<keyword evidence="2" id="KW-0472">Membrane</keyword>
<gene>
    <name evidence="3" type="ORF">JGS22_018305</name>
</gene>
<feature type="region of interest" description="Disordered" evidence="1">
    <location>
        <begin position="1"/>
        <end position="161"/>
    </location>
</feature>
<keyword evidence="2" id="KW-1133">Transmembrane helix</keyword>
<reference evidence="3" key="1">
    <citation type="submission" date="2021-06" db="EMBL/GenBank/DDBJ databases">
        <title>Sequencing of actinobacteria type strains.</title>
        <authorList>
            <person name="Nguyen G.-S."/>
            <person name="Wentzel A."/>
        </authorList>
    </citation>
    <scope>NUCLEOTIDE SEQUENCE</scope>
    <source>
        <strain evidence="3">P38-E01</strain>
    </source>
</reference>
<evidence type="ECO:0000256" key="1">
    <source>
        <dbReference type="SAM" id="MobiDB-lite"/>
    </source>
</evidence>
<evidence type="ECO:0000313" key="3">
    <source>
        <dbReference type="EMBL" id="MBU7599520.1"/>
    </source>
</evidence>
<feature type="transmembrane region" description="Helical" evidence="2">
    <location>
        <begin position="178"/>
        <end position="196"/>
    </location>
</feature>
<evidence type="ECO:0000256" key="2">
    <source>
        <dbReference type="SAM" id="Phobius"/>
    </source>
</evidence>
<feature type="compositionally biased region" description="Basic and acidic residues" evidence="1">
    <location>
        <begin position="1"/>
        <end position="14"/>
    </location>
</feature>
<accession>A0A949JIY7</accession>
<protein>
    <recommendedName>
        <fullName evidence="5">DUF308 domain-containing protein</fullName>
    </recommendedName>
</protein>
<evidence type="ECO:0008006" key="5">
    <source>
        <dbReference type="Google" id="ProtNLM"/>
    </source>
</evidence>
<dbReference type="RefSeq" id="WP_211039751.1">
    <property type="nucleotide sequence ID" value="NZ_JAELVF020000001.1"/>
</dbReference>
<sequence>MTEREHGRGEGREPLDEEAAWAQIVAGYDRDGRSPSESDPAEDLAGRIGPASPGDRPPASRETGSSEDGPSKAEDGTGGEDGTGARPGHGPDRTSGADEPGSGSLLEKRRPSGEDEDRPDGDEPGSGDGDGDSKVRTFTVYAAGTGPRDWQPAESDEDDHFVPPEPPPLPKLDTTARFAWLAVLGGPALLFGAVLFQIPMNWWITTLGIGGFLGGFGTLIARMRSEDDEEGFEDPGRGAVV</sequence>
<dbReference type="EMBL" id="JAELVF020000001">
    <property type="protein sequence ID" value="MBU7599520.1"/>
    <property type="molecule type" value="Genomic_DNA"/>
</dbReference>
<comment type="caution">
    <text evidence="3">The sequence shown here is derived from an EMBL/GenBank/DDBJ whole genome shotgun (WGS) entry which is preliminary data.</text>
</comment>
<keyword evidence="2" id="KW-0812">Transmembrane</keyword>
<proteinExistence type="predicted"/>
<feature type="compositionally biased region" description="Acidic residues" evidence="1">
    <location>
        <begin position="114"/>
        <end position="125"/>
    </location>
</feature>
<dbReference type="AlphaFoldDB" id="A0A949JIY7"/>
<feature type="transmembrane region" description="Helical" evidence="2">
    <location>
        <begin position="202"/>
        <end position="221"/>
    </location>
</feature>
<keyword evidence="4" id="KW-1185">Reference proteome</keyword>
<organism evidence="3 4">
    <name type="scientific">Streptomyces tardus</name>
    <dbReference type="NCBI Taxonomy" id="2780544"/>
    <lineage>
        <taxon>Bacteria</taxon>
        <taxon>Bacillati</taxon>
        <taxon>Actinomycetota</taxon>
        <taxon>Actinomycetes</taxon>
        <taxon>Kitasatosporales</taxon>
        <taxon>Streptomycetaceae</taxon>
        <taxon>Streptomyces</taxon>
    </lineage>
</organism>
<name>A0A949JIY7_9ACTN</name>